<organism evidence="4 5">
    <name type="scientific">Photobacterium rosenbergii</name>
    <dbReference type="NCBI Taxonomy" id="294936"/>
    <lineage>
        <taxon>Bacteria</taxon>
        <taxon>Pseudomonadati</taxon>
        <taxon>Pseudomonadota</taxon>
        <taxon>Gammaproteobacteria</taxon>
        <taxon>Vibrionales</taxon>
        <taxon>Vibrionaceae</taxon>
        <taxon>Photobacterium</taxon>
    </lineage>
</organism>
<dbReference type="PANTHER" id="PTHR43800">
    <property type="entry name" value="PEPTIDYL-LYSINE N-ACETYLTRANSFERASE YJAB"/>
    <property type="match status" value="1"/>
</dbReference>
<evidence type="ECO:0000256" key="1">
    <source>
        <dbReference type="ARBA" id="ARBA00022679"/>
    </source>
</evidence>
<dbReference type="AlphaFoldDB" id="A0A2T3N6V6"/>
<feature type="domain" description="N-acetyltransferase" evidence="3">
    <location>
        <begin position="1"/>
        <end position="140"/>
    </location>
</feature>
<dbReference type="PANTHER" id="PTHR43800:SF1">
    <property type="entry name" value="PEPTIDYL-LYSINE N-ACETYLTRANSFERASE YJAB"/>
    <property type="match status" value="1"/>
</dbReference>
<dbReference type="Pfam" id="PF13508">
    <property type="entry name" value="Acetyltransf_7"/>
    <property type="match status" value="1"/>
</dbReference>
<comment type="caution">
    <text evidence="4">The sequence shown here is derived from an EMBL/GenBank/DDBJ whole genome shotgun (WGS) entry which is preliminary data.</text>
</comment>
<sequence>MPKLQFKSIPAELAPMDLLLEADPSTEQIHTYLDGSDIYTVLSDGQTVGVCVLKPRSETTLELMNIAVEPTQQGSGIGRQLLQYVISESRSKQAKELVLGTGTFGYQLAFYQREGFRVVGIDKDFFLDNYDEPVMENGIQHKDMLRLQLIL</sequence>
<dbReference type="EMBL" id="PYMB01000020">
    <property type="protein sequence ID" value="PSW08569.1"/>
    <property type="molecule type" value="Genomic_DNA"/>
</dbReference>
<dbReference type="SUPFAM" id="SSF55729">
    <property type="entry name" value="Acyl-CoA N-acyltransferases (Nat)"/>
    <property type="match status" value="1"/>
</dbReference>
<dbReference type="InterPro" id="IPR016181">
    <property type="entry name" value="Acyl_CoA_acyltransferase"/>
</dbReference>
<dbReference type="PROSITE" id="PS51186">
    <property type="entry name" value="GNAT"/>
    <property type="match status" value="1"/>
</dbReference>
<evidence type="ECO:0000256" key="2">
    <source>
        <dbReference type="ARBA" id="ARBA00023315"/>
    </source>
</evidence>
<evidence type="ECO:0000259" key="3">
    <source>
        <dbReference type="PROSITE" id="PS51186"/>
    </source>
</evidence>
<evidence type="ECO:0000313" key="4">
    <source>
        <dbReference type="EMBL" id="PSW08569.1"/>
    </source>
</evidence>
<keyword evidence="1 4" id="KW-0808">Transferase</keyword>
<dbReference type="Gene3D" id="3.40.630.30">
    <property type="match status" value="1"/>
</dbReference>
<evidence type="ECO:0000313" key="5">
    <source>
        <dbReference type="Proteomes" id="UP000241346"/>
    </source>
</evidence>
<dbReference type="GO" id="GO:0016747">
    <property type="term" value="F:acyltransferase activity, transferring groups other than amino-acyl groups"/>
    <property type="evidence" value="ECO:0007669"/>
    <property type="project" value="InterPro"/>
</dbReference>
<dbReference type="OrthoDB" id="9813917at2"/>
<dbReference type="CDD" id="cd04301">
    <property type="entry name" value="NAT_SF"/>
    <property type="match status" value="1"/>
</dbReference>
<dbReference type="Proteomes" id="UP000241346">
    <property type="component" value="Unassembled WGS sequence"/>
</dbReference>
<gene>
    <name evidence="4" type="ORF">C9J01_23415</name>
</gene>
<accession>A0A2T3N6V6</accession>
<keyword evidence="2" id="KW-0012">Acyltransferase</keyword>
<reference evidence="4 5" key="1">
    <citation type="submission" date="2018-03" db="EMBL/GenBank/DDBJ databases">
        <title>Whole genome sequencing of Histamine producing bacteria.</title>
        <authorList>
            <person name="Butler K."/>
        </authorList>
    </citation>
    <scope>NUCLEOTIDE SEQUENCE [LARGE SCALE GENOMIC DNA]</scope>
    <source>
        <strain evidence="4 5">DSM 19138</strain>
    </source>
</reference>
<name>A0A2T3N6V6_9GAMM</name>
<proteinExistence type="predicted"/>
<dbReference type="InterPro" id="IPR000182">
    <property type="entry name" value="GNAT_dom"/>
</dbReference>
<protein>
    <submittedName>
        <fullName evidence="4">GNAT family N-acetyltransferase</fullName>
    </submittedName>
</protein>